<feature type="domain" description="GPI inositol-deacylase PGAP1-like alpha/beta" evidence="1">
    <location>
        <begin position="224"/>
        <end position="280"/>
    </location>
</feature>
<dbReference type="GO" id="GO:0016787">
    <property type="term" value="F:hydrolase activity"/>
    <property type="evidence" value="ECO:0007669"/>
    <property type="project" value="UniProtKB-KW"/>
</dbReference>
<dbReference type="InterPro" id="IPR029058">
    <property type="entry name" value="AB_hydrolase_fold"/>
</dbReference>
<reference evidence="3" key="1">
    <citation type="journal article" date="2019" name="Int. J. Syst. Evol. Microbiol.">
        <title>The Global Catalogue of Microorganisms (GCM) 10K type strain sequencing project: providing services to taxonomists for standard genome sequencing and annotation.</title>
        <authorList>
            <consortium name="The Broad Institute Genomics Platform"/>
            <consortium name="The Broad Institute Genome Sequencing Center for Infectious Disease"/>
            <person name="Wu L."/>
            <person name="Ma J."/>
        </authorList>
    </citation>
    <scope>NUCLEOTIDE SEQUENCE [LARGE SCALE GENOMIC DNA]</scope>
    <source>
        <strain evidence="3">JCM 12165</strain>
    </source>
</reference>
<dbReference type="RefSeq" id="WP_343987420.1">
    <property type="nucleotide sequence ID" value="NZ_BAAAJG010000028.1"/>
</dbReference>
<accession>A0ABW4FZ16</accession>
<keyword evidence="3" id="KW-1185">Reference proteome</keyword>
<evidence type="ECO:0000259" key="1">
    <source>
        <dbReference type="Pfam" id="PF07819"/>
    </source>
</evidence>
<dbReference type="PANTHER" id="PTHR37946">
    <property type="entry name" value="SLL1969 PROTEIN"/>
    <property type="match status" value="1"/>
</dbReference>
<evidence type="ECO:0000313" key="3">
    <source>
        <dbReference type="Proteomes" id="UP001597145"/>
    </source>
</evidence>
<sequence>MTGIPRETGEVGTSAAMVTDLFGHLAVTTQQIHRAVAHRALGTVLPPPVRAAQDTITSTVYGLVRAGIAIVGTAAVTALDAVERTRTARPWTNTPRGRRLAGMLNGAVGDHLHDRYPQLASPMRIRVDGADVEPDPATLYRHYPAAAPRMVVFVHGVIETEEWWSGPARARAGDQTAICEDFGTRLTRDLGYSTVHVRYNSGRHISDNGADLADLLDELIRAWPVPVRELALIGHSMGGLVARSALHQAFAQGRVWSQRTRHVVCLGSPHTGAPLERAANTVTALLRSFDESAPIAALLAGRSAGIKDLRHGSLHRQDWHGNDADAVHRGVPYPYRPPDGVEHCNVAATVSRAPGPVGHWVGDLLVPTASALSPTPPAHGCVIPGLTHRGLLTHDAVYTQLVDWLRR</sequence>
<dbReference type="Pfam" id="PF07819">
    <property type="entry name" value="PGAP1"/>
    <property type="match status" value="1"/>
</dbReference>
<gene>
    <name evidence="2" type="ORF">ACFSCY_38075</name>
</gene>
<keyword evidence="2" id="KW-0378">Hydrolase</keyword>
<name>A0ABW4FZ16_9PSEU</name>
<dbReference type="SUPFAM" id="SSF53474">
    <property type="entry name" value="alpha/beta-Hydrolases"/>
    <property type="match status" value="1"/>
</dbReference>
<proteinExistence type="predicted"/>
<dbReference type="InterPro" id="IPR012908">
    <property type="entry name" value="PGAP1-ab_dom-like"/>
</dbReference>
<evidence type="ECO:0000313" key="2">
    <source>
        <dbReference type="EMBL" id="MFD1535231.1"/>
    </source>
</evidence>
<comment type="caution">
    <text evidence="2">The sequence shown here is derived from an EMBL/GenBank/DDBJ whole genome shotgun (WGS) entry which is preliminary data.</text>
</comment>
<protein>
    <submittedName>
        <fullName evidence="2">Lipase family alpha/beta hydrolase</fullName>
    </submittedName>
</protein>
<organism evidence="2 3">
    <name type="scientific">Pseudonocardia aurantiaca</name>
    <dbReference type="NCBI Taxonomy" id="75290"/>
    <lineage>
        <taxon>Bacteria</taxon>
        <taxon>Bacillati</taxon>
        <taxon>Actinomycetota</taxon>
        <taxon>Actinomycetes</taxon>
        <taxon>Pseudonocardiales</taxon>
        <taxon>Pseudonocardiaceae</taxon>
        <taxon>Pseudonocardia</taxon>
    </lineage>
</organism>
<dbReference type="PANTHER" id="PTHR37946:SF1">
    <property type="entry name" value="SLL1969 PROTEIN"/>
    <property type="match status" value="1"/>
</dbReference>
<dbReference type="Proteomes" id="UP001597145">
    <property type="component" value="Unassembled WGS sequence"/>
</dbReference>
<dbReference type="Gene3D" id="3.40.50.1820">
    <property type="entry name" value="alpha/beta hydrolase"/>
    <property type="match status" value="1"/>
</dbReference>
<dbReference type="EMBL" id="JBHUCP010000051">
    <property type="protein sequence ID" value="MFD1535231.1"/>
    <property type="molecule type" value="Genomic_DNA"/>
</dbReference>